<dbReference type="AlphaFoldDB" id="A0A7J7MTR1"/>
<name>A0A7J7MTR1_9MAGN</name>
<proteinExistence type="predicted"/>
<feature type="non-terminal residue" evidence="1">
    <location>
        <position position="1"/>
    </location>
</feature>
<dbReference type="EMBL" id="JACGCM010001237">
    <property type="protein sequence ID" value="KAF6158170.1"/>
    <property type="molecule type" value="Genomic_DNA"/>
</dbReference>
<organism evidence="1 2">
    <name type="scientific">Kingdonia uniflora</name>
    <dbReference type="NCBI Taxonomy" id="39325"/>
    <lineage>
        <taxon>Eukaryota</taxon>
        <taxon>Viridiplantae</taxon>
        <taxon>Streptophyta</taxon>
        <taxon>Embryophyta</taxon>
        <taxon>Tracheophyta</taxon>
        <taxon>Spermatophyta</taxon>
        <taxon>Magnoliopsida</taxon>
        <taxon>Ranunculales</taxon>
        <taxon>Circaeasteraceae</taxon>
        <taxon>Kingdonia</taxon>
    </lineage>
</organism>
<evidence type="ECO:0000313" key="2">
    <source>
        <dbReference type="Proteomes" id="UP000541444"/>
    </source>
</evidence>
<dbReference type="Proteomes" id="UP000541444">
    <property type="component" value="Unassembled WGS sequence"/>
</dbReference>
<accession>A0A7J7MTR1</accession>
<protein>
    <submittedName>
        <fullName evidence="1">Uncharacterized protein</fullName>
    </submittedName>
</protein>
<reference evidence="1 2" key="1">
    <citation type="journal article" date="2020" name="IScience">
        <title>Genome Sequencing of the Endangered Kingdonia uniflora (Circaeasteraceae, Ranunculales) Reveals Potential Mechanisms of Evolutionary Specialization.</title>
        <authorList>
            <person name="Sun Y."/>
            <person name="Deng T."/>
            <person name="Zhang A."/>
            <person name="Moore M.J."/>
            <person name="Landis J.B."/>
            <person name="Lin N."/>
            <person name="Zhang H."/>
            <person name="Zhang X."/>
            <person name="Huang J."/>
            <person name="Zhang X."/>
            <person name="Sun H."/>
            <person name="Wang H."/>
        </authorList>
    </citation>
    <scope>NUCLEOTIDE SEQUENCE [LARGE SCALE GENOMIC DNA]</scope>
    <source>
        <strain evidence="1">TB1705</strain>
        <tissue evidence="1">Leaf</tissue>
    </source>
</reference>
<evidence type="ECO:0000313" key="1">
    <source>
        <dbReference type="EMBL" id="KAF6158170.1"/>
    </source>
</evidence>
<comment type="caution">
    <text evidence="1">The sequence shown here is derived from an EMBL/GenBank/DDBJ whole genome shotgun (WGS) entry which is preliminary data.</text>
</comment>
<sequence>MLLRLKDIATNIRQHRKEGSKFFLIFFCTNLLQDQRLTTLPLKEQETFISGG</sequence>
<gene>
    <name evidence="1" type="ORF">GIB67_014964</name>
</gene>
<keyword evidence="2" id="KW-1185">Reference proteome</keyword>